<dbReference type="GO" id="GO:0005524">
    <property type="term" value="F:ATP binding"/>
    <property type="evidence" value="ECO:0007669"/>
    <property type="project" value="UniProtKB-UniRule"/>
</dbReference>
<proteinExistence type="predicted"/>
<keyword evidence="2 4" id="KW-0547">Nucleotide-binding</keyword>
<gene>
    <name evidence="6" type="ORF">WJ33_23385</name>
</gene>
<dbReference type="PROSITE" id="PS50975">
    <property type="entry name" value="ATP_GRASP"/>
    <property type="match status" value="2"/>
</dbReference>
<organism evidence="6 7">
    <name type="scientific">Burkholderia ubonensis</name>
    <dbReference type="NCBI Taxonomy" id="101571"/>
    <lineage>
        <taxon>Bacteria</taxon>
        <taxon>Pseudomonadati</taxon>
        <taxon>Pseudomonadota</taxon>
        <taxon>Betaproteobacteria</taxon>
        <taxon>Burkholderiales</taxon>
        <taxon>Burkholderiaceae</taxon>
        <taxon>Burkholderia</taxon>
        <taxon>Burkholderia cepacia complex</taxon>
    </lineage>
</organism>
<dbReference type="PANTHER" id="PTHR43585">
    <property type="entry name" value="FUMIPYRROLE BIOSYNTHESIS PROTEIN C"/>
    <property type="match status" value="1"/>
</dbReference>
<evidence type="ECO:0000313" key="6">
    <source>
        <dbReference type="EMBL" id="KVG68756.1"/>
    </source>
</evidence>
<dbReference type="InterPro" id="IPR052032">
    <property type="entry name" value="ATP-dep_AA_Ligase"/>
</dbReference>
<feature type="domain" description="ATP-grasp" evidence="5">
    <location>
        <begin position="536"/>
        <end position="723"/>
    </location>
</feature>
<evidence type="ECO:0000259" key="5">
    <source>
        <dbReference type="PROSITE" id="PS50975"/>
    </source>
</evidence>
<dbReference type="Pfam" id="PF13535">
    <property type="entry name" value="ATP-grasp_4"/>
    <property type="match status" value="1"/>
</dbReference>
<dbReference type="AlphaFoldDB" id="A0A103RJ38"/>
<dbReference type="Gene3D" id="3.30.470.20">
    <property type="entry name" value="ATP-grasp fold, B domain"/>
    <property type="match status" value="2"/>
</dbReference>
<evidence type="ECO:0000256" key="2">
    <source>
        <dbReference type="ARBA" id="ARBA00022741"/>
    </source>
</evidence>
<sequence>MADAGIEVSFVAQNLAAHAAVQDAAQMARAARLIEVPELGEDIDLCAALSGRLGPNRPDGVICRRGSFAPDVARLTSGLGVPGETRATALLLGDKRAVRQRLRGAGLDPLRWRGADTFEGVRAAARALGYPVVITPASGSVSLAARIARDESALADAWNEAVRAAAVVVGGLPVMLVEECLTGLRVSAELLVQDGEPTLLGMAERDAAPVDAATEIGSCFPAEFPGVAAAADFAKRVVKALGITNSAVHLDISMTPRGPSLIEASGCVVGHVGLQQLSLSLGRSVTMELVALATGRRISPPGKPVATAVLRHVGSDCDGIVVRVRPPAAVHPHVALQGLFVGEGSRVEAMRRRSDHFGYVLASGADRGDAASVATRAAAQLLGRLQIVRVEQAVEWADDRQTQVASDATNGDAGHAAGLTERTHVLLMDRVGPDSWTTLDGRPLLPPERFRTTVFSSSAEAGTRGARPDLLVRMDIFDNPAVAMAAGAIHSASPVHRVGAASERALLPAAALRRRFGAPGVAAEELHRFIDKAEMKARARRAGIRCADGLVVQTPNALLEMLERHATVVVKPRALSGSQGVAVLRSAEEADEWLASSYEPEAFLAEAFVEGDMCHIDALVYDGDVLWDTSRYVRDTMAYLRGEPLSSVSVGDASLREAAGALLAQVIDAWEVRRAVLHLEAFVTPTGLTFCEVAARPGGAGVVDAFVATRGVNLMHAKLLIECGEDPLRNRVEPIAAHSAWTVHYTTGGVLECFDDSAVSGGAYKRRVAAQPGDEVPRSRFSGTGLSLHVFAGPTREEVLAWVRKAESQVTFKTRPSM</sequence>
<dbReference type="SUPFAM" id="SSF56059">
    <property type="entry name" value="Glutathione synthetase ATP-binding domain-like"/>
    <property type="match status" value="2"/>
</dbReference>
<comment type="caution">
    <text evidence="6">The sequence shown here is derived from an EMBL/GenBank/DDBJ whole genome shotgun (WGS) entry which is preliminary data.</text>
</comment>
<reference evidence="6 7" key="1">
    <citation type="submission" date="2015-11" db="EMBL/GenBank/DDBJ databases">
        <title>Expanding the genomic diversity of Burkholderia species for the development of highly accurate diagnostics.</title>
        <authorList>
            <person name="Sahl J."/>
            <person name="Keim P."/>
            <person name="Wagner D."/>
        </authorList>
    </citation>
    <scope>NUCLEOTIDE SEQUENCE [LARGE SCALE GENOMIC DNA]</scope>
    <source>
        <strain evidence="6 7">MSMB2036</strain>
    </source>
</reference>
<evidence type="ECO:0000256" key="4">
    <source>
        <dbReference type="PROSITE-ProRule" id="PRU00409"/>
    </source>
</evidence>
<evidence type="ECO:0000256" key="1">
    <source>
        <dbReference type="ARBA" id="ARBA00022598"/>
    </source>
</evidence>
<evidence type="ECO:0000313" key="7">
    <source>
        <dbReference type="Proteomes" id="UP000064029"/>
    </source>
</evidence>
<dbReference type="PANTHER" id="PTHR43585:SF2">
    <property type="entry name" value="ATP-GRASP ENZYME FSQD"/>
    <property type="match status" value="1"/>
</dbReference>
<dbReference type="Gene3D" id="3.40.50.20">
    <property type="match status" value="1"/>
</dbReference>
<keyword evidence="1" id="KW-0436">Ligase</keyword>
<protein>
    <recommendedName>
        <fullName evidence="5">ATP-grasp domain-containing protein</fullName>
    </recommendedName>
</protein>
<dbReference type="GO" id="GO:0016874">
    <property type="term" value="F:ligase activity"/>
    <property type="evidence" value="ECO:0007669"/>
    <property type="project" value="UniProtKB-KW"/>
</dbReference>
<feature type="domain" description="ATP-grasp" evidence="5">
    <location>
        <begin position="99"/>
        <end position="294"/>
    </location>
</feature>
<accession>A0A103RJ38</accession>
<dbReference type="InterPro" id="IPR011761">
    <property type="entry name" value="ATP-grasp"/>
</dbReference>
<dbReference type="Proteomes" id="UP000064029">
    <property type="component" value="Unassembled WGS sequence"/>
</dbReference>
<name>A0A103RJ38_9BURK</name>
<keyword evidence="3 4" id="KW-0067">ATP-binding</keyword>
<dbReference type="EMBL" id="LOXM01000108">
    <property type="protein sequence ID" value="KVG68756.1"/>
    <property type="molecule type" value="Genomic_DNA"/>
</dbReference>
<evidence type="ECO:0000256" key="3">
    <source>
        <dbReference type="ARBA" id="ARBA00022840"/>
    </source>
</evidence>
<dbReference type="GO" id="GO:0046872">
    <property type="term" value="F:metal ion binding"/>
    <property type="evidence" value="ECO:0007669"/>
    <property type="project" value="InterPro"/>
</dbReference>